<name>A0A382KZA6_9ZZZZ</name>
<proteinExistence type="predicted"/>
<dbReference type="AlphaFoldDB" id="A0A382KZA6"/>
<protein>
    <submittedName>
        <fullName evidence="1">Uncharacterized protein</fullName>
    </submittedName>
</protein>
<organism evidence="1">
    <name type="scientific">marine metagenome</name>
    <dbReference type="NCBI Taxonomy" id="408172"/>
    <lineage>
        <taxon>unclassified sequences</taxon>
        <taxon>metagenomes</taxon>
        <taxon>ecological metagenomes</taxon>
    </lineage>
</organism>
<accession>A0A382KZA6</accession>
<reference evidence="1" key="1">
    <citation type="submission" date="2018-05" db="EMBL/GenBank/DDBJ databases">
        <authorList>
            <person name="Lanie J.A."/>
            <person name="Ng W.-L."/>
            <person name="Kazmierczak K.M."/>
            <person name="Andrzejewski T.M."/>
            <person name="Davidsen T.M."/>
            <person name="Wayne K.J."/>
            <person name="Tettelin H."/>
            <person name="Glass J.I."/>
            <person name="Rusch D."/>
            <person name="Podicherti R."/>
            <person name="Tsui H.-C.T."/>
            <person name="Winkler M.E."/>
        </authorList>
    </citation>
    <scope>NUCLEOTIDE SEQUENCE</scope>
</reference>
<gene>
    <name evidence="1" type="ORF">METZ01_LOCUS282513</name>
</gene>
<evidence type="ECO:0000313" key="1">
    <source>
        <dbReference type="EMBL" id="SVC29659.1"/>
    </source>
</evidence>
<sequence length="36" mass="4069">MAYEFNENLKPVKQEFIGDPEFIEQAKKAVANQGLA</sequence>
<dbReference type="EMBL" id="UINC01083704">
    <property type="protein sequence ID" value="SVC29659.1"/>
    <property type="molecule type" value="Genomic_DNA"/>
</dbReference>